<dbReference type="EMBL" id="JBFDAA010000012">
    <property type="protein sequence ID" value="KAL1123068.1"/>
    <property type="molecule type" value="Genomic_DNA"/>
</dbReference>
<evidence type="ECO:0000313" key="3">
    <source>
        <dbReference type="EMBL" id="KAL1123068.1"/>
    </source>
</evidence>
<feature type="region of interest" description="Disordered" evidence="1">
    <location>
        <begin position="261"/>
        <end position="281"/>
    </location>
</feature>
<organism evidence="3 4">
    <name type="scientific">Ranatra chinensis</name>
    <dbReference type="NCBI Taxonomy" id="642074"/>
    <lineage>
        <taxon>Eukaryota</taxon>
        <taxon>Metazoa</taxon>
        <taxon>Ecdysozoa</taxon>
        <taxon>Arthropoda</taxon>
        <taxon>Hexapoda</taxon>
        <taxon>Insecta</taxon>
        <taxon>Pterygota</taxon>
        <taxon>Neoptera</taxon>
        <taxon>Paraneoptera</taxon>
        <taxon>Hemiptera</taxon>
        <taxon>Heteroptera</taxon>
        <taxon>Panheteroptera</taxon>
        <taxon>Nepomorpha</taxon>
        <taxon>Nepidae</taxon>
        <taxon>Ranatrinae</taxon>
        <taxon>Ranatra</taxon>
    </lineage>
</organism>
<feature type="domain" description="Reverse transcriptase" evidence="2">
    <location>
        <begin position="1"/>
        <end position="160"/>
    </location>
</feature>
<evidence type="ECO:0000313" key="4">
    <source>
        <dbReference type="Proteomes" id="UP001558652"/>
    </source>
</evidence>
<dbReference type="SUPFAM" id="SSF56672">
    <property type="entry name" value="DNA/RNA polymerases"/>
    <property type="match status" value="1"/>
</dbReference>
<dbReference type="PROSITE" id="PS50878">
    <property type="entry name" value="RT_POL"/>
    <property type="match status" value="1"/>
</dbReference>
<evidence type="ECO:0000256" key="1">
    <source>
        <dbReference type="SAM" id="MobiDB-lite"/>
    </source>
</evidence>
<accession>A0ABD0YTE9</accession>
<dbReference type="GO" id="GO:0071897">
    <property type="term" value="P:DNA biosynthetic process"/>
    <property type="evidence" value="ECO:0007669"/>
    <property type="project" value="UniProtKB-ARBA"/>
</dbReference>
<name>A0ABD0YTE9_9HEMI</name>
<reference evidence="3 4" key="1">
    <citation type="submission" date="2024-07" db="EMBL/GenBank/DDBJ databases">
        <title>Chromosome-level genome assembly of the water stick insect Ranatra chinensis (Heteroptera: Nepidae).</title>
        <authorList>
            <person name="Liu X."/>
        </authorList>
    </citation>
    <scope>NUCLEOTIDE SEQUENCE [LARGE SCALE GENOMIC DNA]</scope>
    <source>
        <strain evidence="3">Cailab_2021Rc</strain>
        <tissue evidence="3">Muscle</tissue>
    </source>
</reference>
<keyword evidence="4" id="KW-1185">Reference proteome</keyword>
<sequence>MFYQNKKQETMEIAEISFTQYILLYPPILSPRRFSVVRHKHQTSNYIHAKAYVPQGSVLRPILYLVYTADIPVHPNTHIATFADDTAIFSSNPNPHIVSASLRNHLSVIETWCRLWRIRINQAKCVYVTLTLRRQTCPPITFDKIPIPPANRVHYLGMYLDRGVTWNPHTRLKRTDLNRKYGLLRHLLKRNSKLSTENKLTLYNAILKPTRAYGVEVWGSAKKSNLDRIQAFQSKVLRTILDAPWGFLSDILDVRASTLKGTARPSSGSQGRSTSVTTPCP</sequence>
<dbReference type="Pfam" id="PF00078">
    <property type="entry name" value="RVT_1"/>
    <property type="match status" value="1"/>
</dbReference>
<comment type="caution">
    <text evidence="3">The sequence shown here is derived from an EMBL/GenBank/DDBJ whole genome shotgun (WGS) entry which is preliminary data.</text>
</comment>
<protein>
    <recommendedName>
        <fullName evidence="2">Reverse transcriptase domain-containing protein</fullName>
    </recommendedName>
</protein>
<feature type="compositionally biased region" description="Polar residues" evidence="1">
    <location>
        <begin position="264"/>
        <end position="281"/>
    </location>
</feature>
<dbReference type="InterPro" id="IPR000477">
    <property type="entry name" value="RT_dom"/>
</dbReference>
<dbReference type="AlphaFoldDB" id="A0ABD0YTE9"/>
<proteinExistence type="predicted"/>
<evidence type="ECO:0000259" key="2">
    <source>
        <dbReference type="PROSITE" id="PS50878"/>
    </source>
</evidence>
<dbReference type="Proteomes" id="UP001558652">
    <property type="component" value="Unassembled WGS sequence"/>
</dbReference>
<gene>
    <name evidence="3" type="ORF">AAG570_002156</name>
</gene>
<dbReference type="PANTHER" id="PTHR33332">
    <property type="entry name" value="REVERSE TRANSCRIPTASE DOMAIN-CONTAINING PROTEIN"/>
    <property type="match status" value="1"/>
</dbReference>
<dbReference type="InterPro" id="IPR043502">
    <property type="entry name" value="DNA/RNA_pol_sf"/>
</dbReference>